<gene>
    <name evidence="2" type="ORF">APZ42_000521</name>
</gene>
<dbReference type="Pfam" id="PF15328">
    <property type="entry name" value="GCOM2"/>
    <property type="match status" value="1"/>
</dbReference>
<keyword evidence="3" id="KW-1185">Reference proteome</keyword>
<feature type="compositionally biased region" description="Basic and acidic residues" evidence="1">
    <location>
        <begin position="168"/>
        <end position="183"/>
    </location>
</feature>
<dbReference type="AlphaFoldDB" id="A0A0P5TL10"/>
<name>A0A0P5TL10_9CRUS</name>
<proteinExistence type="predicted"/>
<evidence type="ECO:0000313" key="3">
    <source>
        <dbReference type="Proteomes" id="UP000076858"/>
    </source>
</evidence>
<organism evidence="2 3">
    <name type="scientific">Daphnia magna</name>
    <dbReference type="NCBI Taxonomy" id="35525"/>
    <lineage>
        <taxon>Eukaryota</taxon>
        <taxon>Metazoa</taxon>
        <taxon>Ecdysozoa</taxon>
        <taxon>Arthropoda</taxon>
        <taxon>Crustacea</taxon>
        <taxon>Branchiopoda</taxon>
        <taxon>Diplostraca</taxon>
        <taxon>Cladocera</taxon>
        <taxon>Anomopoda</taxon>
        <taxon>Daphniidae</taxon>
        <taxon>Daphnia</taxon>
    </lineage>
</organism>
<protein>
    <submittedName>
        <fullName evidence="2">Uncharacterized protein</fullName>
    </submittedName>
</protein>
<accession>A0A0P5TL10</accession>
<dbReference type="EMBL" id="LRGB01004376">
    <property type="protein sequence ID" value="KZS02438.1"/>
    <property type="molecule type" value="Genomic_DNA"/>
</dbReference>
<dbReference type="OrthoDB" id="2408655at2759"/>
<dbReference type="GO" id="GO:0005634">
    <property type="term" value="C:nucleus"/>
    <property type="evidence" value="ECO:0007669"/>
    <property type="project" value="InterPro"/>
</dbReference>
<dbReference type="InterPro" id="IPR026213">
    <property type="entry name" value="GRINL1"/>
</dbReference>
<dbReference type="GO" id="GO:0006368">
    <property type="term" value="P:transcription elongation by RNA polymerase II"/>
    <property type="evidence" value="ECO:0007669"/>
    <property type="project" value="InterPro"/>
</dbReference>
<evidence type="ECO:0000313" key="2">
    <source>
        <dbReference type="EMBL" id="KZS02438.1"/>
    </source>
</evidence>
<feature type="region of interest" description="Disordered" evidence="1">
    <location>
        <begin position="157"/>
        <end position="196"/>
    </location>
</feature>
<dbReference type="GO" id="GO:0003711">
    <property type="term" value="F:transcription elongation factor activity"/>
    <property type="evidence" value="ECO:0007669"/>
    <property type="project" value="InterPro"/>
</dbReference>
<dbReference type="STRING" id="35525.A0A0P5TL10"/>
<sequence length="268" mass="30707">MKPVEKMTYLELLEAQQRHKKILSNKSVLQKLPDKGKKLVETNLRIEEKLQEYQTETEELSQMLSGMTLSPSPRVDVNRMEWTGKIDPANSLLELKSNNQQPSPHDESTDIVDILLTTNQMSKIIIDERAPTTMAGKSVNMQDPCYKRLTEKVEHLKPNHQFKPYKTLKHEQDPSSKQHHSWDENTAATPPQWKHDEGIKPIPIEESLQLQIQAEEKLKALELQRFLPEARSLHAITIHPEELEEVYDEEPEGAGGGMAIIVRQEAAD</sequence>
<reference evidence="2 3" key="1">
    <citation type="submission" date="2016-03" db="EMBL/GenBank/DDBJ databases">
        <title>EvidentialGene: Evidence-directed Construction of Genes on Genomes.</title>
        <authorList>
            <person name="Gilbert D.G."/>
            <person name="Choi J.-H."/>
            <person name="Mockaitis K."/>
            <person name="Colbourne J."/>
            <person name="Pfrender M."/>
        </authorList>
    </citation>
    <scope>NUCLEOTIDE SEQUENCE [LARGE SCALE GENOMIC DNA]</scope>
    <source>
        <strain evidence="2 3">Xinb3</strain>
        <tissue evidence="2">Complete organism</tissue>
    </source>
</reference>
<dbReference type="Proteomes" id="UP000076858">
    <property type="component" value="Unassembled WGS sequence"/>
</dbReference>
<evidence type="ECO:0000256" key="1">
    <source>
        <dbReference type="SAM" id="MobiDB-lite"/>
    </source>
</evidence>
<comment type="caution">
    <text evidence="2">The sequence shown here is derived from an EMBL/GenBank/DDBJ whole genome shotgun (WGS) entry which is preliminary data.</text>
</comment>